<dbReference type="InterPro" id="IPR000683">
    <property type="entry name" value="Gfo/Idh/MocA-like_OxRdtase_N"/>
</dbReference>
<dbReference type="InterPro" id="IPR048477">
    <property type="entry name" value="YceM-like_C"/>
</dbReference>
<dbReference type="PANTHER" id="PTHR43708">
    <property type="entry name" value="CONSERVED EXPRESSED OXIDOREDUCTASE (EUROFUNG)"/>
    <property type="match status" value="1"/>
</dbReference>
<organism evidence="3">
    <name type="scientific">uncultured Gemmatimonadaceae bacterium</name>
    <dbReference type="NCBI Taxonomy" id="246130"/>
    <lineage>
        <taxon>Bacteria</taxon>
        <taxon>Pseudomonadati</taxon>
        <taxon>Gemmatimonadota</taxon>
        <taxon>Gemmatimonadia</taxon>
        <taxon>Gemmatimonadales</taxon>
        <taxon>Gemmatimonadaceae</taxon>
        <taxon>environmental samples</taxon>
    </lineage>
</organism>
<reference evidence="3" key="1">
    <citation type="submission" date="2020-02" db="EMBL/GenBank/DDBJ databases">
        <authorList>
            <person name="Meier V. D."/>
        </authorList>
    </citation>
    <scope>NUCLEOTIDE SEQUENCE</scope>
    <source>
        <strain evidence="3">AVDCRST_MAG11</strain>
    </source>
</reference>
<dbReference type="EMBL" id="CADCTU010000341">
    <property type="protein sequence ID" value="CAA9311401.1"/>
    <property type="molecule type" value="Genomic_DNA"/>
</dbReference>
<dbReference type="InterPro" id="IPR051317">
    <property type="entry name" value="Gfo/Idh/MocA_oxidoreduct"/>
</dbReference>
<dbReference type="AlphaFoldDB" id="A0A6J4KQN7"/>
<protein>
    <submittedName>
        <fullName evidence="3">Oxidoreductase</fullName>
    </submittedName>
</protein>
<name>A0A6J4KQN7_9BACT</name>
<evidence type="ECO:0000259" key="2">
    <source>
        <dbReference type="Pfam" id="PF21378"/>
    </source>
</evidence>
<gene>
    <name evidence="3" type="ORF">AVDCRST_MAG11-1521</name>
</gene>
<feature type="domain" description="YceM-like C-terminal" evidence="2">
    <location>
        <begin position="141"/>
        <end position="235"/>
    </location>
</feature>
<evidence type="ECO:0000313" key="3">
    <source>
        <dbReference type="EMBL" id="CAA9311401.1"/>
    </source>
</evidence>
<dbReference type="PANTHER" id="PTHR43708:SF4">
    <property type="entry name" value="OXIDOREDUCTASE YCEM-RELATED"/>
    <property type="match status" value="1"/>
</dbReference>
<dbReference type="InterPro" id="IPR036291">
    <property type="entry name" value="NAD(P)-bd_dom_sf"/>
</dbReference>
<evidence type="ECO:0000259" key="1">
    <source>
        <dbReference type="Pfam" id="PF01408"/>
    </source>
</evidence>
<sequence>MRIAVVGLGAIAEKAYLPVIGARADVQLVLCTRDERRLRALAAAYRVRDAVASVDDAVALGVEAAFVHTATESHVRVAGRLLEAGVHVYVDKPLAYRYAECERLVEAAERHGRILMVGFNRRFAPMYRRVPCAGAGRVVVLQKNRTLLPDHARRFVYDDFIHVVDTLRFLGAGDAGGAGVSAFVREGRLHRVMVRLEGPEVTAVGLMNRDSGLTEETLEVMAPGNKWAVRGLDTLVHSAGGEERTHRFGDWETVLHRRGFPQIVDHFLGCVREARAPSPSARDSLATHALCERVVEEVEQGGAEPWAPPAP</sequence>
<dbReference type="SUPFAM" id="SSF51735">
    <property type="entry name" value="NAD(P)-binding Rossmann-fold domains"/>
    <property type="match status" value="1"/>
</dbReference>
<accession>A0A6J4KQN7</accession>
<proteinExistence type="predicted"/>
<dbReference type="Pfam" id="PF21378">
    <property type="entry name" value="YceM-like_C"/>
    <property type="match status" value="1"/>
</dbReference>
<dbReference type="Gene3D" id="3.40.50.720">
    <property type="entry name" value="NAD(P)-binding Rossmann-like Domain"/>
    <property type="match status" value="1"/>
</dbReference>
<dbReference type="Gene3D" id="3.30.360.10">
    <property type="entry name" value="Dihydrodipicolinate Reductase, domain 2"/>
    <property type="match status" value="1"/>
</dbReference>
<dbReference type="GO" id="GO:0000166">
    <property type="term" value="F:nucleotide binding"/>
    <property type="evidence" value="ECO:0007669"/>
    <property type="project" value="InterPro"/>
</dbReference>
<dbReference type="SUPFAM" id="SSF55347">
    <property type="entry name" value="Glyceraldehyde-3-phosphate dehydrogenase-like, C-terminal domain"/>
    <property type="match status" value="1"/>
</dbReference>
<dbReference type="Pfam" id="PF01408">
    <property type="entry name" value="GFO_IDH_MocA"/>
    <property type="match status" value="1"/>
</dbReference>
<feature type="domain" description="Gfo/Idh/MocA-like oxidoreductase N-terminal" evidence="1">
    <location>
        <begin position="1"/>
        <end position="119"/>
    </location>
</feature>